<feature type="domain" description="Type I restriction modification DNA specificity" evidence="4">
    <location>
        <begin position="5"/>
        <end position="179"/>
    </location>
</feature>
<organism evidence="5 6">
    <name type="scientific">Fructilactobacillus hinvesii</name>
    <dbReference type="NCBI Taxonomy" id="2940300"/>
    <lineage>
        <taxon>Bacteria</taxon>
        <taxon>Bacillati</taxon>
        <taxon>Bacillota</taxon>
        <taxon>Bacilli</taxon>
        <taxon>Lactobacillales</taxon>
        <taxon>Lactobacillaceae</taxon>
        <taxon>Fructilactobacillus</taxon>
    </lineage>
</organism>
<dbReference type="CDD" id="cd17273">
    <property type="entry name" value="RMtype1_S_EcoJA69PI-TRD1-CR1_like"/>
    <property type="match status" value="1"/>
</dbReference>
<keyword evidence="5" id="KW-0378">Hydrolase</keyword>
<sequence length="398" mass="45069">MMLIDWEKEKLGNVTDIKGGGTPSSKIKEYWDGNIDWYTPTEVNNNGYLNHSIRKISEKGLKNSSANLLPKDTILMSSRAGIGKMAILRTPAATNQGFQSLIPKKYINSYFLYSMQNIISKSANRLASGSTFTEISGKETSKILIKLPLNIKEQAKIGRLFKKIDNLITVNQQKLEKLKLLKRALLQQLFPQNDEINPKIRFANFNNDWKQQKLGTLAKWKLGTGIKKNDLNYSNGKYVIHYADLYKMPEVIGIQDITHHSLSDEGTLVKRESILFPKSDVTPQGLARTSSLIANEVYAGSDVLIGEIKNSMTNYGPFLSFEINRNSNDILSFITGSTIRHINSKSLSKLDINITNYTEQNEIASLLIKLNYLITFKYQNKINKYDALKKALLQNMFI</sequence>
<feature type="domain" description="Type I restriction modification DNA specificity" evidence="4">
    <location>
        <begin position="207"/>
        <end position="379"/>
    </location>
</feature>
<evidence type="ECO:0000313" key="5">
    <source>
        <dbReference type="EMBL" id="USS88347.1"/>
    </source>
</evidence>
<dbReference type="PANTHER" id="PTHR30408">
    <property type="entry name" value="TYPE-1 RESTRICTION ENZYME ECOKI SPECIFICITY PROTEIN"/>
    <property type="match status" value="1"/>
</dbReference>
<dbReference type="EC" id="3.1.21.-" evidence="5"/>
<dbReference type="PANTHER" id="PTHR30408:SF13">
    <property type="entry name" value="TYPE I RESTRICTION ENZYME HINDI SPECIFICITY SUBUNIT"/>
    <property type="match status" value="1"/>
</dbReference>
<dbReference type="Pfam" id="PF01420">
    <property type="entry name" value="Methylase_S"/>
    <property type="match status" value="2"/>
</dbReference>
<dbReference type="InterPro" id="IPR000055">
    <property type="entry name" value="Restrct_endonuc_typeI_TRD"/>
</dbReference>
<dbReference type="GO" id="GO:0004519">
    <property type="term" value="F:endonuclease activity"/>
    <property type="evidence" value="ECO:0007669"/>
    <property type="project" value="UniProtKB-KW"/>
</dbReference>
<keyword evidence="6" id="KW-1185">Reference proteome</keyword>
<dbReference type="GO" id="GO:0016787">
    <property type="term" value="F:hydrolase activity"/>
    <property type="evidence" value="ECO:0007669"/>
    <property type="project" value="UniProtKB-KW"/>
</dbReference>
<keyword evidence="5" id="KW-0255">Endonuclease</keyword>
<dbReference type="InterPro" id="IPR044946">
    <property type="entry name" value="Restrct_endonuc_typeI_TRD_sf"/>
</dbReference>
<comment type="similarity">
    <text evidence="1">Belongs to the type-I restriction system S methylase family.</text>
</comment>
<evidence type="ECO:0000259" key="4">
    <source>
        <dbReference type="Pfam" id="PF01420"/>
    </source>
</evidence>
<gene>
    <name evidence="5" type="ORF">M3M39_02390</name>
</gene>
<keyword evidence="5" id="KW-0540">Nuclease</keyword>
<evidence type="ECO:0000256" key="2">
    <source>
        <dbReference type="ARBA" id="ARBA00022747"/>
    </source>
</evidence>
<dbReference type="RefSeq" id="WP_252797633.1">
    <property type="nucleotide sequence ID" value="NZ_CP097118.1"/>
</dbReference>
<name>A0ABY5BTC0_9LACO</name>
<keyword evidence="2" id="KW-0680">Restriction system</keyword>
<dbReference type="Gene3D" id="1.10.287.1120">
    <property type="entry name" value="Bipartite methylase S protein"/>
    <property type="match status" value="1"/>
</dbReference>
<accession>A0ABY5BTC0</accession>
<evidence type="ECO:0000256" key="1">
    <source>
        <dbReference type="ARBA" id="ARBA00010923"/>
    </source>
</evidence>
<dbReference type="EMBL" id="CP097118">
    <property type="protein sequence ID" value="USS88347.1"/>
    <property type="molecule type" value="Genomic_DNA"/>
</dbReference>
<dbReference type="InterPro" id="IPR052021">
    <property type="entry name" value="Type-I_RS_S_subunit"/>
</dbReference>
<protein>
    <submittedName>
        <fullName evidence="5">Restriction endonuclease subunit S</fullName>
        <ecNumber evidence="5">3.1.21.-</ecNumber>
    </submittedName>
</protein>
<dbReference type="Proteomes" id="UP001057025">
    <property type="component" value="Chromosome"/>
</dbReference>
<evidence type="ECO:0000313" key="6">
    <source>
        <dbReference type="Proteomes" id="UP001057025"/>
    </source>
</evidence>
<evidence type="ECO:0000256" key="3">
    <source>
        <dbReference type="ARBA" id="ARBA00023125"/>
    </source>
</evidence>
<keyword evidence="3" id="KW-0238">DNA-binding</keyword>
<dbReference type="Gene3D" id="3.90.220.20">
    <property type="entry name" value="DNA methylase specificity domains"/>
    <property type="match status" value="2"/>
</dbReference>
<proteinExistence type="inferred from homology"/>
<reference evidence="5" key="1">
    <citation type="submission" date="2022-05" db="EMBL/GenBank/DDBJ databases">
        <authorList>
            <person name="Oliphant S.A."/>
            <person name="Watson-Haigh N.S."/>
            <person name="Sumby K.M."/>
            <person name="Gardner J.M."/>
            <person name="Jiranek V."/>
        </authorList>
    </citation>
    <scope>NUCLEOTIDE SEQUENCE</scope>
    <source>
        <strain evidence="5">KI11_C11</strain>
    </source>
</reference>
<dbReference type="SUPFAM" id="SSF116734">
    <property type="entry name" value="DNA methylase specificity domain"/>
    <property type="match status" value="2"/>
</dbReference>